<feature type="compositionally biased region" description="Low complexity" evidence="1">
    <location>
        <begin position="269"/>
        <end position="300"/>
    </location>
</feature>
<dbReference type="EMBL" id="BMAW01097174">
    <property type="protein sequence ID" value="GFS78314.1"/>
    <property type="molecule type" value="Genomic_DNA"/>
</dbReference>
<dbReference type="Proteomes" id="UP000887013">
    <property type="component" value="Unassembled WGS sequence"/>
</dbReference>
<feature type="region of interest" description="Disordered" evidence="1">
    <location>
        <begin position="360"/>
        <end position="388"/>
    </location>
</feature>
<dbReference type="OrthoDB" id="10491373at2759"/>
<feature type="region of interest" description="Disordered" evidence="1">
    <location>
        <begin position="247"/>
        <end position="318"/>
    </location>
</feature>
<accession>A0A8X6MUE9</accession>
<comment type="caution">
    <text evidence="2">The sequence shown here is derived from an EMBL/GenBank/DDBJ whole genome shotgun (WGS) entry which is preliminary data.</text>
</comment>
<reference evidence="2" key="1">
    <citation type="submission" date="2020-08" db="EMBL/GenBank/DDBJ databases">
        <title>Multicomponent nature underlies the extraordinary mechanical properties of spider dragline silk.</title>
        <authorList>
            <person name="Kono N."/>
            <person name="Nakamura H."/>
            <person name="Mori M."/>
            <person name="Yoshida Y."/>
            <person name="Ohtoshi R."/>
            <person name="Malay A.D."/>
            <person name="Moran D.A.P."/>
            <person name="Tomita M."/>
            <person name="Numata K."/>
            <person name="Arakawa K."/>
        </authorList>
    </citation>
    <scope>NUCLEOTIDE SEQUENCE</scope>
</reference>
<protein>
    <submittedName>
        <fullName evidence="2">Uncharacterized protein</fullName>
    </submittedName>
</protein>
<proteinExistence type="predicted"/>
<evidence type="ECO:0000313" key="2">
    <source>
        <dbReference type="EMBL" id="GFS78314.1"/>
    </source>
</evidence>
<keyword evidence="3" id="KW-1185">Reference proteome</keyword>
<feature type="compositionally biased region" description="Low complexity" evidence="1">
    <location>
        <begin position="378"/>
        <end position="388"/>
    </location>
</feature>
<name>A0A8X6MUE9_NEPPI</name>
<sequence length="400" mass="44743">MADPKIRYAVEKLFPYMWHKLKLLDKQSVSPESNIRSELSSVLIVNLRRAVWVHRKISILPWTAFLRKFTNRITLSRNLYNYYTTFIIVVSVNLKEDVFDQFMTVCSLVTAMAEFAYDNGFAEFLACTSEIVIGFFEAVLKESFYHHGGWKDFEEYVVKQNYLKFYNCMELAHTNEEPALKLERQERFAERVLNKVYAETKVKISTENYEESDIENDQTIAQFISDIMKYSEAKTAVSPPAVAEETAVSPPAVAEETAVSPPAVAEETAVSPPAVAEETAVAPPAVAEETAVSPPAVAEETAVSPPAVAEETAVSPPAVAEETINRLRWPRRPPCVAACSVSRGDRRVAACSGQRTAVSPPAVAEGHHRRLQWPRRPPCAAAGGRGPPMCRRLRWPRRPL</sequence>
<dbReference type="AlphaFoldDB" id="A0A8X6MUE9"/>
<evidence type="ECO:0000313" key="3">
    <source>
        <dbReference type="Proteomes" id="UP000887013"/>
    </source>
</evidence>
<organism evidence="2 3">
    <name type="scientific">Nephila pilipes</name>
    <name type="common">Giant wood spider</name>
    <name type="synonym">Nephila maculata</name>
    <dbReference type="NCBI Taxonomy" id="299642"/>
    <lineage>
        <taxon>Eukaryota</taxon>
        <taxon>Metazoa</taxon>
        <taxon>Ecdysozoa</taxon>
        <taxon>Arthropoda</taxon>
        <taxon>Chelicerata</taxon>
        <taxon>Arachnida</taxon>
        <taxon>Araneae</taxon>
        <taxon>Araneomorphae</taxon>
        <taxon>Entelegynae</taxon>
        <taxon>Araneoidea</taxon>
        <taxon>Nephilidae</taxon>
        <taxon>Nephila</taxon>
    </lineage>
</organism>
<evidence type="ECO:0000256" key="1">
    <source>
        <dbReference type="SAM" id="MobiDB-lite"/>
    </source>
</evidence>
<gene>
    <name evidence="2" type="ORF">NPIL_299611</name>
</gene>